<evidence type="ECO:0000256" key="3">
    <source>
        <dbReference type="ARBA" id="ARBA00023163"/>
    </source>
</evidence>
<feature type="domain" description="HTH iclR-type" evidence="5">
    <location>
        <begin position="61"/>
        <end position="119"/>
    </location>
</feature>
<dbReference type="SUPFAM" id="SSF46785">
    <property type="entry name" value="Winged helix' DNA-binding domain"/>
    <property type="match status" value="1"/>
</dbReference>
<feature type="compositionally biased region" description="Polar residues" evidence="4">
    <location>
        <begin position="16"/>
        <end position="31"/>
    </location>
</feature>
<dbReference type="Pfam" id="PF01614">
    <property type="entry name" value="IclR_C"/>
    <property type="match status" value="1"/>
</dbReference>
<protein>
    <submittedName>
        <fullName evidence="7">Transcriptional regulator KdgR</fullName>
    </submittedName>
</protein>
<feature type="compositionally biased region" description="Basic and acidic residues" evidence="4">
    <location>
        <begin position="1"/>
        <end position="15"/>
    </location>
</feature>
<proteinExistence type="predicted"/>
<dbReference type="PROSITE" id="PS51078">
    <property type="entry name" value="ICLR_ED"/>
    <property type="match status" value="1"/>
</dbReference>
<dbReference type="SMART" id="SM00346">
    <property type="entry name" value="HTH_ICLR"/>
    <property type="match status" value="1"/>
</dbReference>
<organism evidence="7 8">
    <name type="scientific">Paraburkholderia gardini</name>
    <dbReference type="NCBI Taxonomy" id="2823469"/>
    <lineage>
        <taxon>Bacteria</taxon>
        <taxon>Pseudomonadati</taxon>
        <taxon>Pseudomonadota</taxon>
        <taxon>Betaproteobacteria</taxon>
        <taxon>Burkholderiales</taxon>
        <taxon>Burkholderiaceae</taxon>
        <taxon>Paraburkholderia</taxon>
    </lineage>
</organism>
<keyword evidence="3" id="KW-0804">Transcription</keyword>
<accession>A0ABM8TZ94</accession>
<evidence type="ECO:0000259" key="6">
    <source>
        <dbReference type="PROSITE" id="PS51078"/>
    </source>
</evidence>
<feature type="region of interest" description="Disordered" evidence="4">
    <location>
        <begin position="1"/>
        <end position="33"/>
    </location>
</feature>
<dbReference type="PANTHER" id="PTHR30136">
    <property type="entry name" value="HELIX-TURN-HELIX TRANSCRIPTIONAL REGULATOR, ICLR FAMILY"/>
    <property type="match status" value="1"/>
</dbReference>
<dbReference type="EMBL" id="CAJQYY010000003">
    <property type="protein sequence ID" value="CAG4889883.1"/>
    <property type="molecule type" value="Genomic_DNA"/>
</dbReference>
<comment type="caution">
    <text evidence="7">The sequence shown here is derived from an EMBL/GenBank/DDBJ whole genome shotgun (WGS) entry which is preliminary data.</text>
</comment>
<dbReference type="InterPro" id="IPR014757">
    <property type="entry name" value="Tscrpt_reg_IclR_C"/>
</dbReference>
<sequence>MSVVDRREATREADASRSQTPPTAQAASRSNGAAGIPAAAQADSIAVPSTLLDVTPQQAGTQTLLRGLAILEAAAAGVRDLRTFGAALGTTRSTTHRLVSSLVQARYLRQVQGGYLLGPKLIELGTIALEQMPLTAVARPHLEALAEQTLDTIHLGVRDGDDVLYIDKIPGTRGLEMRSRVGHRMPLASTGIGKAMMLDLPPDAWRSLFDASRRALAGVSFKPDNRPDSLTFMQRMTNYSTGGYTFDLEENEASIRCVAAPVRDASGAVVAALSVASTIPYMSLERMDELIPVVQREARAISEELGWRVPQPTTRRIKR</sequence>
<evidence type="ECO:0000256" key="1">
    <source>
        <dbReference type="ARBA" id="ARBA00023015"/>
    </source>
</evidence>
<reference evidence="7 8" key="1">
    <citation type="submission" date="2021-04" db="EMBL/GenBank/DDBJ databases">
        <authorList>
            <person name="Vanwijnsberghe S."/>
        </authorList>
    </citation>
    <scope>NUCLEOTIDE SEQUENCE [LARGE SCALE GENOMIC DNA]</scope>
    <source>
        <strain evidence="7 8">LMG 32171</strain>
    </source>
</reference>
<evidence type="ECO:0000256" key="4">
    <source>
        <dbReference type="SAM" id="MobiDB-lite"/>
    </source>
</evidence>
<dbReference type="InterPro" id="IPR005471">
    <property type="entry name" value="Tscrpt_reg_IclR_N"/>
</dbReference>
<dbReference type="RefSeq" id="WP_228975251.1">
    <property type="nucleotide sequence ID" value="NZ_CAJQYY010000003.1"/>
</dbReference>
<dbReference type="Gene3D" id="1.10.10.10">
    <property type="entry name" value="Winged helix-like DNA-binding domain superfamily/Winged helix DNA-binding domain"/>
    <property type="match status" value="1"/>
</dbReference>
<dbReference type="SUPFAM" id="SSF55781">
    <property type="entry name" value="GAF domain-like"/>
    <property type="match status" value="1"/>
</dbReference>
<dbReference type="PANTHER" id="PTHR30136:SF35">
    <property type="entry name" value="HTH-TYPE TRANSCRIPTIONAL REGULATOR RV1719"/>
    <property type="match status" value="1"/>
</dbReference>
<evidence type="ECO:0000313" key="8">
    <source>
        <dbReference type="Proteomes" id="UP000789752"/>
    </source>
</evidence>
<keyword evidence="8" id="KW-1185">Reference proteome</keyword>
<feature type="domain" description="IclR-ED" evidence="6">
    <location>
        <begin position="120"/>
        <end position="307"/>
    </location>
</feature>
<dbReference type="InterPro" id="IPR036390">
    <property type="entry name" value="WH_DNA-bd_sf"/>
</dbReference>
<evidence type="ECO:0000259" key="5">
    <source>
        <dbReference type="PROSITE" id="PS51077"/>
    </source>
</evidence>
<name>A0ABM8TZ94_9BURK</name>
<dbReference type="Proteomes" id="UP000789752">
    <property type="component" value="Unassembled WGS sequence"/>
</dbReference>
<evidence type="ECO:0000256" key="2">
    <source>
        <dbReference type="ARBA" id="ARBA00023125"/>
    </source>
</evidence>
<keyword evidence="1" id="KW-0805">Transcription regulation</keyword>
<keyword evidence="2" id="KW-0238">DNA-binding</keyword>
<dbReference type="InterPro" id="IPR029016">
    <property type="entry name" value="GAF-like_dom_sf"/>
</dbReference>
<dbReference type="InterPro" id="IPR036388">
    <property type="entry name" value="WH-like_DNA-bd_sf"/>
</dbReference>
<dbReference type="Gene3D" id="3.30.450.40">
    <property type="match status" value="1"/>
</dbReference>
<dbReference type="Pfam" id="PF09339">
    <property type="entry name" value="HTH_IclR"/>
    <property type="match status" value="1"/>
</dbReference>
<dbReference type="PROSITE" id="PS51077">
    <property type="entry name" value="HTH_ICLR"/>
    <property type="match status" value="1"/>
</dbReference>
<gene>
    <name evidence="7" type="primary">kdgR_1</name>
    <name evidence="7" type="ORF">R54767_00843</name>
</gene>
<evidence type="ECO:0000313" key="7">
    <source>
        <dbReference type="EMBL" id="CAG4889883.1"/>
    </source>
</evidence>
<dbReference type="InterPro" id="IPR050707">
    <property type="entry name" value="HTH_MetabolicPath_Reg"/>
</dbReference>